<dbReference type="Gene3D" id="1.20.1270.60">
    <property type="entry name" value="Arfaptin homology (AH) domain/BAR domain"/>
    <property type="match status" value="1"/>
</dbReference>
<reference evidence="6" key="1">
    <citation type="submission" date="2021-07" db="EMBL/GenBank/DDBJ databases">
        <title>Draft genome of Mortierella alpina, strain LL118, isolated from an aspen leaf litter sample.</title>
        <authorList>
            <person name="Yang S."/>
            <person name="Vinatzer B.A."/>
        </authorList>
    </citation>
    <scope>NUCLEOTIDE SEQUENCE</scope>
    <source>
        <strain evidence="6">LL118</strain>
    </source>
</reference>
<dbReference type="AlphaFoldDB" id="A0A9P8A9P7"/>
<comment type="caution">
    <text evidence="6">The sequence shown here is derived from an EMBL/GenBank/DDBJ whole genome shotgun (WGS) entry which is preliminary data.</text>
</comment>
<evidence type="ECO:0000313" key="6">
    <source>
        <dbReference type="EMBL" id="KAG9325201.1"/>
    </source>
</evidence>
<dbReference type="FunFam" id="2.30.30.40:FF:000100">
    <property type="entry name" value="SH3 domain-containing YSC84-like protein 1"/>
    <property type="match status" value="1"/>
</dbReference>
<feature type="compositionally biased region" description="Low complexity" evidence="3">
    <location>
        <begin position="345"/>
        <end position="355"/>
    </location>
</feature>
<accession>A0A9P8A9P7</accession>
<feature type="domain" description="BAR" evidence="5">
    <location>
        <begin position="65"/>
        <end position="315"/>
    </location>
</feature>
<evidence type="ECO:0000259" key="4">
    <source>
        <dbReference type="PROSITE" id="PS50002"/>
    </source>
</evidence>
<keyword evidence="1 2" id="KW-0728">SH3 domain</keyword>
<dbReference type="SUPFAM" id="SSF50044">
    <property type="entry name" value="SH3-domain"/>
    <property type="match status" value="1"/>
</dbReference>
<evidence type="ECO:0000256" key="1">
    <source>
        <dbReference type="ARBA" id="ARBA00022443"/>
    </source>
</evidence>
<dbReference type="EMBL" id="JAIFTL010000046">
    <property type="protein sequence ID" value="KAG9325201.1"/>
    <property type="molecule type" value="Genomic_DNA"/>
</dbReference>
<dbReference type="GO" id="GO:0030479">
    <property type="term" value="C:actin cortical patch"/>
    <property type="evidence" value="ECO:0007669"/>
    <property type="project" value="TreeGrafter"/>
</dbReference>
<name>A0A9P8A9P7_MORAP</name>
<dbReference type="InterPro" id="IPR001452">
    <property type="entry name" value="SH3_domain"/>
</dbReference>
<proteinExistence type="predicted"/>
<dbReference type="Pfam" id="PF00018">
    <property type="entry name" value="SH3_1"/>
    <property type="match status" value="1"/>
</dbReference>
<dbReference type="SUPFAM" id="SSF103657">
    <property type="entry name" value="BAR/IMD domain-like"/>
    <property type="match status" value="1"/>
</dbReference>
<evidence type="ECO:0008006" key="8">
    <source>
        <dbReference type="Google" id="ProtNLM"/>
    </source>
</evidence>
<dbReference type="InterPro" id="IPR046982">
    <property type="entry name" value="BIN3/RVS161-like"/>
</dbReference>
<feature type="compositionally biased region" description="Polar residues" evidence="3">
    <location>
        <begin position="431"/>
        <end position="443"/>
    </location>
</feature>
<dbReference type="GO" id="GO:0043332">
    <property type="term" value="C:mating projection tip"/>
    <property type="evidence" value="ECO:0007669"/>
    <property type="project" value="TreeGrafter"/>
</dbReference>
<gene>
    <name evidence="6" type="ORF">KVV02_002055</name>
</gene>
<dbReference type="PRINTS" id="PR00452">
    <property type="entry name" value="SH3DOMAIN"/>
</dbReference>
<dbReference type="InterPro" id="IPR004148">
    <property type="entry name" value="BAR_dom"/>
</dbReference>
<protein>
    <recommendedName>
        <fullName evidence="8">BAR-domain-containing protein</fullName>
    </recommendedName>
</protein>
<dbReference type="InterPro" id="IPR036028">
    <property type="entry name" value="SH3-like_dom_sf"/>
</dbReference>
<organism evidence="6 7">
    <name type="scientific">Mortierella alpina</name>
    <name type="common">Oleaginous fungus</name>
    <name type="synonym">Mortierella renispora</name>
    <dbReference type="NCBI Taxonomy" id="64518"/>
    <lineage>
        <taxon>Eukaryota</taxon>
        <taxon>Fungi</taxon>
        <taxon>Fungi incertae sedis</taxon>
        <taxon>Mucoromycota</taxon>
        <taxon>Mortierellomycotina</taxon>
        <taxon>Mortierellomycetes</taxon>
        <taxon>Mortierellales</taxon>
        <taxon>Mortierellaceae</taxon>
        <taxon>Mortierella</taxon>
    </lineage>
</organism>
<evidence type="ECO:0000259" key="5">
    <source>
        <dbReference type="PROSITE" id="PS51021"/>
    </source>
</evidence>
<feature type="domain" description="SH3" evidence="4">
    <location>
        <begin position="509"/>
        <end position="568"/>
    </location>
</feature>
<dbReference type="InterPro" id="IPR027267">
    <property type="entry name" value="AH/BAR_dom_sf"/>
</dbReference>
<dbReference type="GO" id="GO:0031097">
    <property type="term" value="C:medial cortex"/>
    <property type="evidence" value="ECO:0007669"/>
    <property type="project" value="TreeGrafter"/>
</dbReference>
<dbReference type="CDD" id="cd07599">
    <property type="entry name" value="BAR_Rvs167p"/>
    <property type="match status" value="1"/>
</dbReference>
<dbReference type="PROSITE" id="PS50002">
    <property type="entry name" value="SH3"/>
    <property type="match status" value="1"/>
</dbReference>
<dbReference type="Pfam" id="PF03114">
    <property type="entry name" value="BAR"/>
    <property type="match status" value="1"/>
</dbReference>
<dbReference type="Proteomes" id="UP000717515">
    <property type="component" value="Unassembled WGS sequence"/>
</dbReference>
<dbReference type="PROSITE" id="PS51021">
    <property type="entry name" value="BAR"/>
    <property type="match status" value="1"/>
</dbReference>
<feature type="region of interest" description="Disordered" evidence="3">
    <location>
        <begin position="333"/>
        <end position="459"/>
    </location>
</feature>
<dbReference type="GO" id="GO:0097320">
    <property type="term" value="P:plasma membrane tubulation"/>
    <property type="evidence" value="ECO:0007669"/>
    <property type="project" value="TreeGrafter"/>
</dbReference>
<dbReference type="GO" id="GO:0008289">
    <property type="term" value="F:lipid binding"/>
    <property type="evidence" value="ECO:0007669"/>
    <property type="project" value="TreeGrafter"/>
</dbReference>
<dbReference type="GO" id="GO:0006897">
    <property type="term" value="P:endocytosis"/>
    <property type="evidence" value="ECO:0007669"/>
    <property type="project" value="InterPro"/>
</dbReference>
<dbReference type="GO" id="GO:0051666">
    <property type="term" value="P:actin cortical patch localization"/>
    <property type="evidence" value="ECO:0007669"/>
    <property type="project" value="InterPro"/>
</dbReference>
<dbReference type="SMART" id="SM00721">
    <property type="entry name" value="BAR"/>
    <property type="match status" value="1"/>
</dbReference>
<evidence type="ECO:0000256" key="3">
    <source>
        <dbReference type="SAM" id="MobiDB-lite"/>
    </source>
</evidence>
<dbReference type="Gene3D" id="2.30.30.40">
    <property type="entry name" value="SH3 Domains"/>
    <property type="match status" value="1"/>
</dbReference>
<sequence>MSIQEYELASTRSAFRLRNGKTQSAHDSNRSFLPLSDPLLLLPSHLGVLHRKGFTKAVSRLPHTLSTKTGIRDQTKDVEFIELNNKFTTCEKVIANFLNDVCKYRDNVTAMLNHQAEFGIILSEVYDPALAMPSGEVTPRRVQTAPESVQAVDNFQAVMREMRDILLPEVDKLELTVVRPLQELQNNMKLIRRTITKRDHKLLDYDRFRISLKKLQDKKERTLSDEKQIYKLESQLEVATSDYEGLNGLLREELPGFFYYKTQLIEPIFQSFFYLQLHIYNVMLDRMGALAGSGYYDLSKDVVQGYEARKPETEPTVESVEIITKRSVTATYTSKYGRPSHDADPAPGAYGAPAAMPNESRGYSPPAPAAKPWQTGGAAAGSKPWEAGASSSGAKPWQTGAAHETPKPWQAGAASTSLNPQTSPPPPAYNAAQSGATTSSQQPGAGAGSRFKPPSNVHVHLAPSISGTIAATAAAAATSHAVNSVNAGISGLQAQAAHKGPPPPVPKRLALRTAVALYDYDAQQEGDLSFRKDDRIEIVDRTADVNGWWTGRLNGRQGAFPGNYVQEA</sequence>
<dbReference type="SMART" id="SM00326">
    <property type="entry name" value="SH3"/>
    <property type="match status" value="1"/>
</dbReference>
<evidence type="ECO:0000313" key="7">
    <source>
        <dbReference type="Proteomes" id="UP000717515"/>
    </source>
</evidence>
<evidence type="ECO:0000256" key="2">
    <source>
        <dbReference type="PROSITE-ProRule" id="PRU00192"/>
    </source>
</evidence>
<dbReference type="PANTHER" id="PTHR47174:SF1">
    <property type="entry name" value="REDUCED VIABILITY UPON STARVATION PROTEIN 167"/>
    <property type="match status" value="1"/>
</dbReference>
<dbReference type="GO" id="GO:1990528">
    <property type="term" value="C:Rvs161p-Rvs167p complex"/>
    <property type="evidence" value="ECO:0007669"/>
    <property type="project" value="TreeGrafter"/>
</dbReference>
<dbReference type="PANTHER" id="PTHR47174">
    <property type="entry name" value="BRIDGING INTEGRATOR 3"/>
    <property type="match status" value="1"/>
</dbReference>